<evidence type="ECO:0000313" key="8">
    <source>
        <dbReference type="EMBL" id="MTH55332.1"/>
    </source>
</evidence>
<proteinExistence type="inferred from homology"/>
<accession>A0A7X2V5Z6</accession>
<comment type="caution">
    <text evidence="8">The sequence shown here is derived from an EMBL/GenBank/DDBJ whole genome shotgun (WGS) entry which is preliminary data.</text>
</comment>
<dbReference type="PANTHER" id="PTHR37311:SF1">
    <property type="entry name" value="2-PHOSPHOSULFOLACTATE PHOSPHATASE-RELATED"/>
    <property type="match status" value="1"/>
</dbReference>
<comment type="similarity">
    <text evidence="2">Belongs to the ComB family.</text>
</comment>
<evidence type="ECO:0000256" key="3">
    <source>
        <dbReference type="ARBA" id="ARBA00012953"/>
    </source>
</evidence>
<evidence type="ECO:0000256" key="2">
    <source>
        <dbReference type="ARBA" id="ARBA00009997"/>
    </source>
</evidence>
<protein>
    <recommendedName>
        <fullName evidence="4">Probable 2-phosphosulfolactate phosphatase</fullName>
        <ecNumber evidence="3">3.1.3.71</ecNumber>
    </recommendedName>
</protein>
<keyword evidence="6" id="KW-0460">Magnesium</keyword>
<dbReference type="GO" id="GO:0050545">
    <property type="term" value="F:sulfopyruvate decarboxylase activity"/>
    <property type="evidence" value="ECO:0007669"/>
    <property type="project" value="TreeGrafter"/>
</dbReference>
<gene>
    <name evidence="8" type="ORF">GKZ89_18215</name>
</gene>
<evidence type="ECO:0000256" key="7">
    <source>
        <dbReference type="ARBA" id="ARBA00033711"/>
    </source>
</evidence>
<dbReference type="RefSeq" id="WP_155113831.1">
    <property type="nucleotide sequence ID" value="NZ_WMIB01000027.1"/>
</dbReference>
<dbReference type="EC" id="3.1.3.71" evidence="3"/>
<comment type="cofactor">
    <cofactor evidence="1">
        <name>Mg(2+)</name>
        <dbReference type="ChEBI" id="CHEBI:18420"/>
    </cofactor>
</comment>
<organism evidence="8 9">
    <name type="scientific">Metabacillus mangrovi</name>
    <dbReference type="NCBI Taxonomy" id="1491830"/>
    <lineage>
        <taxon>Bacteria</taxon>
        <taxon>Bacillati</taxon>
        <taxon>Bacillota</taxon>
        <taxon>Bacilli</taxon>
        <taxon>Bacillales</taxon>
        <taxon>Bacillaceae</taxon>
        <taxon>Metabacillus</taxon>
    </lineage>
</organism>
<dbReference type="OrthoDB" id="4913at2"/>
<dbReference type="Gene3D" id="3.90.1560.10">
    <property type="entry name" value="ComB-like"/>
    <property type="match status" value="1"/>
</dbReference>
<name>A0A7X2V5Z6_9BACI</name>
<reference evidence="8 9" key="1">
    <citation type="journal article" date="2017" name="Int. J. Syst. Evol. Microbiol.">
        <title>Bacillus mangrovi sp. nov., isolated from a sediment sample from a mangrove forest.</title>
        <authorList>
            <person name="Gupta V."/>
            <person name="Singh P.K."/>
            <person name="Korpole S."/>
            <person name="Tanuku N.R.S."/>
            <person name="Pinnaka A.K."/>
        </authorList>
    </citation>
    <scope>NUCLEOTIDE SEQUENCE [LARGE SCALE GENOMIC DNA]</scope>
    <source>
        <strain evidence="8 9">KCTC 33872</strain>
    </source>
</reference>
<comment type="catalytic activity">
    <reaction evidence="7">
        <text>(2R)-O-phospho-3-sulfolactate + H2O = (2R)-3-sulfolactate + phosphate</text>
        <dbReference type="Rhea" id="RHEA:23416"/>
        <dbReference type="ChEBI" id="CHEBI:15377"/>
        <dbReference type="ChEBI" id="CHEBI:15597"/>
        <dbReference type="ChEBI" id="CHEBI:43474"/>
        <dbReference type="ChEBI" id="CHEBI:58738"/>
        <dbReference type="EC" id="3.1.3.71"/>
    </reaction>
</comment>
<keyword evidence="9" id="KW-1185">Reference proteome</keyword>
<dbReference type="AlphaFoldDB" id="A0A7X2V5Z6"/>
<evidence type="ECO:0000256" key="4">
    <source>
        <dbReference type="ARBA" id="ARBA00021948"/>
    </source>
</evidence>
<evidence type="ECO:0000313" key="9">
    <source>
        <dbReference type="Proteomes" id="UP000434639"/>
    </source>
</evidence>
<evidence type="ECO:0000256" key="5">
    <source>
        <dbReference type="ARBA" id="ARBA00022801"/>
    </source>
</evidence>
<sequence>MGKIHVLMTKEEILPEKMSGKIAVVLDVLLATTTITSVLQHGAAEVIPVLDGEEAKETAARLSDKPYVLIGEYEGRTIEGFLDPGPSSLKQHVKGKTAILSTTNGTVAIRKSAMAAAVYAGCLLNVTAAARHLLTVHSEETILLICSGSSGQFCLEDFYGAGCFVSELMKEASWEVTDAAAAACLLYESRRDQGLDLLARSRVGRMLEKYGFKDEIAYAGQTGLYPVFPVMENGSMRGRE</sequence>
<dbReference type="PANTHER" id="PTHR37311">
    <property type="entry name" value="2-PHOSPHOSULFOLACTATE PHOSPHATASE-RELATED"/>
    <property type="match status" value="1"/>
</dbReference>
<dbReference type="InterPro" id="IPR005238">
    <property type="entry name" value="ComB-like"/>
</dbReference>
<dbReference type="GO" id="GO:0050532">
    <property type="term" value="F:2-phosphosulfolactate phosphatase activity"/>
    <property type="evidence" value="ECO:0007669"/>
    <property type="project" value="UniProtKB-EC"/>
</dbReference>
<evidence type="ECO:0000256" key="1">
    <source>
        <dbReference type="ARBA" id="ARBA00001946"/>
    </source>
</evidence>
<evidence type="ECO:0000256" key="6">
    <source>
        <dbReference type="ARBA" id="ARBA00022842"/>
    </source>
</evidence>
<dbReference type="EMBL" id="WMIB01000027">
    <property type="protein sequence ID" value="MTH55332.1"/>
    <property type="molecule type" value="Genomic_DNA"/>
</dbReference>
<dbReference type="GO" id="GO:0000287">
    <property type="term" value="F:magnesium ion binding"/>
    <property type="evidence" value="ECO:0007669"/>
    <property type="project" value="InterPro"/>
</dbReference>
<dbReference type="SUPFAM" id="SSF142823">
    <property type="entry name" value="ComB-like"/>
    <property type="match status" value="1"/>
</dbReference>
<keyword evidence="5" id="KW-0378">Hydrolase</keyword>
<dbReference type="Proteomes" id="UP000434639">
    <property type="component" value="Unassembled WGS sequence"/>
</dbReference>
<dbReference type="InterPro" id="IPR036702">
    <property type="entry name" value="ComB-like_sf"/>
</dbReference>
<dbReference type="Pfam" id="PF04029">
    <property type="entry name" value="2-ph_phosp"/>
    <property type="match status" value="1"/>
</dbReference>